<keyword evidence="1" id="KW-1133">Transmembrane helix</keyword>
<keyword evidence="1" id="KW-0812">Transmembrane</keyword>
<feature type="transmembrane region" description="Helical" evidence="1">
    <location>
        <begin position="74"/>
        <end position="104"/>
    </location>
</feature>
<feature type="transmembrane region" description="Helical" evidence="1">
    <location>
        <begin position="20"/>
        <end position="42"/>
    </location>
</feature>
<keyword evidence="1" id="KW-0472">Membrane</keyword>
<dbReference type="Pfam" id="PF09605">
    <property type="entry name" value="Trep_Strep"/>
    <property type="match status" value="1"/>
</dbReference>
<dbReference type="Proteomes" id="UP001477672">
    <property type="component" value="Unassembled WGS sequence"/>
</dbReference>
<name>A0ABV1GHD1_9FIRM</name>
<dbReference type="InterPro" id="IPR011733">
    <property type="entry name" value="CHP02185_IM"/>
</dbReference>
<sequence length="200" mass="22004">MESNTAKFKKSDKMNVRDYITAAILYVLMFLVYAGVGAPIGMTVAGSLFVFAACAVVWGTIFMLLFTKVNKKGIVLLFGLIWAAMQLMSFWGVALIIAVGAVIAELFWRKLDRHKFSTMLICFAVQVVFLYLGMTIPLIFMKDMYLAAVSAYADLYSTVFDMLIGPMFFVGLAATVVGCVVGAFLGKLLLKKHFQKAGIV</sequence>
<organism evidence="2 3">
    <name type="scientific">Ruthenibacterium intestinale</name>
    <dbReference type="NCBI Taxonomy" id="3133163"/>
    <lineage>
        <taxon>Bacteria</taxon>
        <taxon>Bacillati</taxon>
        <taxon>Bacillota</taxon>
        <taxon>Clostridia</taxon>
        <taxon>Eubacteriales</taxon>
        <taxon>Oscillospiraceae</taxon>
        <taxon>Ruthenibacterium</taxon>
    </lineage>
</organism>
<reference evidence="2 3" key="1">
    <citation type="submission" date="2024-03" db="EMBL/GenBank/DDBJ databases">
        <title>Human intestinal bacterial collection.</title>
        <authorList>
            <person name="Pauvert C."/>
            <person name="Hitch T.C.A."/>
            <person name="Clavel T."/>
        </authorList>
    </citation>
    <scope>NUCLEOTIDE SEQUENCE [LARGE SCALE GENOMIC DNA]</scope>
    <source>
        <strain evidence="2 3">CLA-JM-H11</strain>
    </source>
</reference>
<feature type="transmembrane region" description="Helical" evidence="1">
    <location>
        <begin position="116"/>
        <end position="133"/>
    </location>
</feature>
<keyword evidence="3" id="KW-1185">Reference proteome</keyword>
<evidence type="ECO:0000313" key="3">
    <source>
        <dbReference type="Proteomes" id="UP001477672"/>
    </source>
</evidence>
<evidence type="ECO:0000313" key="2">
    <source>
        <dbReference type="EMBL" id="MEQ2521131.1"/>
    </source>
</evidence>
<evidence type="ECO:0000256" key="1">
    <source>
        <dbReference type="SAM" id="Phobius"/>
    </source>
</evidence>
<feature type="transmembrane region" description="Helical" evidence="1">
    <location>
        <begin position="48"/>
        <end position="67"/>
    </location>
</feature>
<protein>
    <submittedName>
        <fullName evidence="2">MptD family putative ECF transporter S component</fullName>
    </submittedName>
</protein>
<comment type="caution">
    <text evidence="2">The sequence shown here is derived from an EMBL/GenBank/DDBJ whole genome shotgun (WGS) entry which is preliminary data.</text>
</comment>
<accession>A0ABV1GHD1</accession>
<dbReference type="RefSeq" id="WP_349216658.1">
    <property type="nucleotide sequence ID" value="NZ_JBBMFA010000101.1"/>
</dbReference>
<proteinExistence type="predicted"/>
<gene>
    <name evidence="2" type="ORF">WMO24_11930</name>
</gene>
<dbReference type="EMBL" id="JBBMFA010000101">
    <property type="protein sequence ID" value="MEQ2521131.1"/>
    <property type="molecule type" value="Genomic_DNA"/>
</dbReference>
<feature type="transmembrane region" description="Helical" evidence="1">
    <location>
        <begin position="170"/>
        <end position="190"/>
    </location>
</feature>